<organism evidence="1 2">
    <name type="scientific">Anopheles atroparvus</name>
    <name type="common">European mosquito</name>
    <dbReference type="NCBI Taxonomy" id="41427"/>
    <lineage>
        <taxon>Eukaryota</taxon>
        <taxon>Metazoa</taxon>
        <taxon>Ecdysozoa</taxon>
        <taxon>Arthropoda</taxon>
        <taxon>Hexapoda</taxon>
        <taxon>Insecta</taxon>
        <taxon>Pterygota</taxon>
        <taxon>Neoptera</taxon>
        <taxon>Endopterygota</taxon>
        <taxon>Diptera</taxon>
        <taxon>Nematocera</taxon>
        <taxon>Culicoidea</taxon>
        <taxon>Culicidae</taxon>
        <taxon>Anophelinae</taxon>
        <taxon>Anopheles</taxon>
    </lineage>
</organism>
<evidence type="ECO:0000313" key="1">
    <source>
        <dbReference type="EnsemblMetazoa" id="ENSAATROPP003622"/>
    </source>
</evidence>
<sequence length="87" mass="9996">MHKPEVNEDQPNLLAFLWKGALHPGIGIKKFPILLLNHSSFKGKNLCPQDCSQRRDALHRNRNSQRSGNFSLVREHYGNFAEITSDR</sequence>
<evidence type="ECO:0000313" key="2">
    <source>
        <dbReference type="Proteomes" id="UP000075880"/>
    </source>
</evidence>
<accession>A0AAG5CXM7</accession>
<dbReference type="AlphaFoldDB" id="A0AAG5CXM7"/>
<reference evidence="1" key="1">
    <citation type="submission" date="2024-04" db="UniProtKB">
        <authorList>
            <consortium name="EnsemblMetazoa"/>
        </authorList>
    </citation>
    <scope>IDENTIFICATION</scope>
    <source>
        <strain evidence="1">EBRO</strain>
    </source>
</reference>
<protein>
    <submittedName>
        <fullName evidence="1">Uncharacterized protein</fullName>
    </submittedName>
</protein>
<dbReference type="EnsemblMetazoa" id="ENSAATROPT003774">
    <property type="protein sequence ID" value="ENSAATROPP003622"/>
    <property type="gene ID" value="ENSAATROPG002985"/>
</dbReference>
<keyword evidence="2" id="KW-1185">Reference proteome</keyword>
<dbReference type="Proteomes" id="UP000075880">
    <property type="component" value="Unassembled WGS sequence"/>
</dbReference>
<proteinExistence type="predicted"/>
<name>A0AAG5CXM7_ANOAO</name>